<sequence length="502" mass="55055">MPESDSSMSVDRADNIVTEANGFILGDTLDDRVSLISVLQRLIQPEAYVFKDPPRKVVNGEIVGLKDCESYRNSSGKFMFRLPPSEMHDVLPEDAKAGHKVAGSESGISIESEDGGELDIKIKKPDTTLWQRIRGFGLLDINHAFTNATDVRKRWIKSLSEIATKSIDGNGNSVFNFSDKSLESMSPTDRAYLLKSLSDDKDISKHIASISSINAYSPNKSVLKNGIKDIAKIIPVGLDIVFLAPVRFVANCIKGLPFPKKAFVNLAKDMFGVVKCVTGLNGVIDRVKTLTGKERTLYILSKIATAPIHLVGGAFADHKIYSALLERKCKSDLKDIEKDFKKVKDEYQSSIKDKEQSKDKVDEKVKSSKKEHVNSKTNKEDVGMKGKELSYRSKSSGIRDMVNLHGGGYRMGDSSTHITKMNNGSIPSKDTRSVTGAAHSSGSITTIKPYHRDELTSKGIDSLQNAANVLSKSHFTEADGGIDGSNIHGQTKQIASQNKFVR</sequence>
<feature type="region of interest" description="Disordered" evidence="1">
    <location>
        <begin position="347"/>
        <end position="383"/>
    </location>
</feature>
<dbReference type="Proteomes" id="UP001314181">
    <property type="component" value="Unassembled WGS sequence"/>
</dbReference>
<evidence type="ECO:0000256" key="1">
    <source>
        <dbReference type="SAM" id="MobiDB-lite"/>
    </source>
</evidence>
<dbReference type="RefSeq" id="WP_338363519.1">
    <property type="nucleotide sequence ID" value="NZ_CAWVOK010000006.1"/>
</dbReference>
<feature type="region of interest" description="Disordered" evidence="1">
    <location>
        <begin position="423"/>
        <end position="444"/>
    </location>
</feature>
<feature type="compositionally biased region" description="Polar residues" evidence="1">
    <location>
        <begin position="487"/>
        <end position="502"/>
    </location>
</feature>
<dbReference type="EMBL" id="CAWVOK010000006">
    <property type="protein sequence ID" value="CAK8162464.1"/>
    <property type="molecule type" value="Genomic_DNA"/>
</dbReference>
<evidence type="ECO:0000313" key="3">
    <source>
        <dbReference type="Proteomes" id="UP001314181"/>
    </source>
</evidence>
<feature type="region of interest" description="Disordered" evidence="1">
    <location>
        <begin position="481"/>
        <end position="502"/>
    </location>
</feature>
<proteinExistence type="predicted"/>
<reference evidence="2 3" key="1">
    <citation type="submission" date="2024-01" db="EMBL/GenBank/DDBJ databases">
        <authorList>
            <person name="Kunselman E."/>
        </authorList>
    </citation>
    <scope>NUCLEOTIDE SEQUENCE [LARGE SCALE GENOMIC DNA]</scope>
    <source>
        <strain evidence="2">2 abalone samples</strain>
    </source>
</reference>
<protein>
    <submittedName>
        <fullName evidence="2">Uncharacterized protein</fullName>
    </submittedName>
</protein>
<comment type="caution">
    <text evidence="2">The sequence shown here is derived from an EMBL/GenBank/DDBJ whole genome shotgun (WGS) entry which is preliminary data.</text>
</comment>
<gene>
    <name evidence="2" type="ORF">CAXC1_150058</name>
</gene>
<name>A0ABP0ERW4_9RICK</name>
<evidence type="ECO:0000313" key="2">
    <source>
        <dbReference type="EMBL" id="CAK8162464.1"/>
    </source>
</evidence>
<organism evidence="2 3">
    <name type="scientific">Candidatus Xenohaliotis californiensis</name>
    <dbReference type="NCBI Taxonomy" id="84677"/>
    <lineage>
        <taxon>Bacteria</taxon>
        <taxon>Pseudomonadati</taxon>
        <taxon>Pseudomonadota</taxon>
        <taxon>Alphaproteobacteria</taxon>
        <taxon>Rickettsiales</taxon>
        <taxon>Anaplasmataceae</taxon>
        <taxon>Candidatus Xenohaliotis</taxon>
    </lineage>
</organism>
<accession>A0ABP0ERW4</accession>
<keyword evidence="3" id="KW-1185">Reference proteome</keyword>